<dbReference type="InParanoid" id="G4TD64"/>
<name>G4TD64_SERID</name>
<organism evidence="4 5">
    <name type="scientific">Serendipita indica (strain DSM 11827)</name>
    <name type="common">Root endophyte fungus</name>
    <name type="synonym">Piriformospora indica</name>
    <dbReference type="NCBI Taxonomy" id="1109443"/>
    <lineage>
        <taxon>Eukaryota</taxon>
        <taxon>Fungi</taxon>
        <taxon>Dikarya</taxon>
        <taxon>Basidiomycota</taxon>
        <taxon>Agaricomycotina</taxon>
        <taxon>Agaricomycetes</taxon>
        <taxon>Sebacinales</taxon>
        <taxon>Serendipitaceae</taxon>
        <taxon>Serendipita</taxon>
    </lineage>
</organism>
<dbReference type="Pfam" id="PF01544">
    <property type="entry name" value="CorA"/>
    <property type="match status" value="1"/>
</dbReference>
<keyword evidence="5" id="KW-1185">Reference proteome</keyword>
<comment type="subcellular location">
    <subcellularLocation>
        <location evidence="1">Cell membrane</location>
        <topology evidence="1">Multi-pass membrane protein</topology>
    </subcellularLocation>
</comment>
<dbReference type="InterPro" id="IPR002523">
    <property type="entry name" value="MgTranspt_CorA/ZnTranspt_ZntB"/>
</dbReference>
<dbReference type="OrthoDB" id="3170156at2759"/>
<sequence length="531" mass="60437">MEQPNAQETKAQTPVAEQQPEQPGVENQGTPLDDANVRSESPEPMETEPTSGYLPRNMKRILNQGKWVLETDNMENDADAALDIYQDRDTFKEDECTVQIVTFHTAGDRYSEWADPATDHGDIRRRLAATAEAKDTWRLIHCEGLHGPTLKLVAECTGWNPREFSRVFTWSRASVEKVEGRLLVHFINQSTQIYVLYSESTTPLTFILCTGRNPRHNFMNRLWDFVDRGDSRQKNKVWEDPSLMLYGILRSIILDLRQTAFRVQRSMDSAYKKAMQRPSRDNLAFFYQLKAKLLGIKLDTTGLKNAVTNLNIIAKEMHRRTRGSTDSGERPLISQNTRYLLNDQAGLITLLVEELPDLSSQADAVGSLAFNTITFNTSNLLLLLTIITLASIPLTILSGLLGINWFNESRLDGHKIVLAFSITGAIILLLVVSWLLIYFPVSTKRKRKDYTWDEEQTVDFAKEYQFEVLEAENKKARDQLSKKDTLRPDVFVMAPQDGQTRPTSPRSLSHMLLSMGRQPPLRAFTSPVIQE</sequence>
<feature type="transmembrane region" description="Helical" evidence="3">
    <location>
        <begin position="418"/>
        <end position="439"/>
    </location>
</feature>
<comment type="caution">
    <text evidence="4">The sequence shown here is derived from an EMBL/GenBank/DDBJ whole genome shotgun (WGS) entry which is preliminary data.</text>
</comment>
<dbReference type="GO" id="GO:0015095">
    <property type="term" value="F:magnesium ion transmembrane transporter activity"/>
    <property type="evidence" value="ECO:0007669"/>
    <property type="project" value="TreeGrafter"/>
</dbReference>
<evidence type="ECO:0000256" key="2">
    <source>
        <dbReference type="SAM" id="MobiDB-lite"/>
    </source>
</evidence>
<reference evidence="4 5" key="1">
    <citation type="journal article" date="2011" name="PLoS Pathog.">
        <title>Endophytic Life Strategies Decoded by Genome and Transcriptome Analyses of the Mutualistic Root Symbiont Piriformospora indica.</title>
        <authorList>
            <person name="Zuccaro A."/>
            <person name="Lahrmann U."/>
            <person name="Guldener U."/>
            <person name="Langen G."/>
            <person name="Pfiffi S."/>
            <person name="Biedenkopf D."/>
            <person name="Wong P."/>
            <person name="Samans B."/>
            <person name="Grimm C."/>
            <person name="Basiewicz M."/>
            <person name="Murat C."/>
            <person name="Martin F."/>
            <person name="Kogel K.H."/>
        </authorList>
    </citation>
    <scope>NUCLEOTIDE SEQUENCE [LARGE SCALE GENOMIC DNA]</scope>
    <source>
        <strain evidence="4 5">DSM 11827</strain>
    </source>
</reference>
<dbReference type="PANTHER" id="PTHR46494:SF1">
    <property type="entry name" value="CORA FAMILY METAL ION TRANSPORTER (EUROFUNG)"/>
    <property type="match status" value="1"/>
</dbReference>
<accession>G4TD64</accession>
<dbReference type="Proteomes" id="UP000007148">
    <property type="component" value="Unassembled WGS sequence"/>
</dbReference>
<dbReference type="GO" id="GO:0015087">
    <property type="term" value="F:cobalt ion transmembrane transporter activity"/>
    <property type="evidence" value="ECO:0007669"/>
    <property type="project" value="TreeGrafter"/>
</dbReference>
<dbReference type="GO" id="GO:0000287">
    <property type="term" value="F:magnesium ion binding"/>
    <property type="evidence" value="ECO:0007669"/>
    <property type="project" value="TreeGrafter"/>
</dbReference>
<dbReference type="AlphaFoldDB" id="G4TD64"/>
<feature type="region of interest" description="Disordered" evidence="2">
    <location>
        <begin position="1"/>
        <end position="53"/>
    </location>
</feature>
<evidence type="ECO:0000313" key="5">
    <source>
        <dbReference type="Proteomes" id="UP000007148"/>
    </source>
</evidence>
<evidence type="ECO:0000256" key="3">
    <source>
        <dbReference type="SAM" id="Phobius"/>
    </source>
</evidence>
<gene>
    <name evidence="4" type="ORF">PIIN_03149</name>
</gene>
<keyword evidence="3" id="KW-0812">Transmembrane</keyword>
<evidence type="ECO:0000313" key="4">
    <source>
        <dbReference type="EMBL" id="CCA69250.1"/>
    </source>
</evidence>
<dbReference type="GO" id="GO:0005886">
    <property type="term" value="C:plasma membrane"/>
    <property type="evidence" value="ECO:0007669"/>
    <property type="project" value="UniProtKB-SubCell"/>
</dbReference>
<proteinExistence type="predicted"/>
<dbReference type="GO" id="GO:0050897">
    <property type="term" value="F:cobalt ion binding"/>
    <property type="evidence" value="ECO:0007669"/>
    <property type="project" value="TreeGrafter"/>
</dbReference>
<dbReference type="HOGENOM" id="CLU_531173_0_0_1"/>
<protein>
    <submittedName>
        <fullName evidence="4">Uncharacterized protein</fullName>
    </submittedName>
</protein>
<keyword evidence="3" id="KW-0472">Membrane</keyword>
<dbReference type="Gene3D" id="1.20.58.340">
    <property type="entry name" value="Magnesium transport protein CorA, transmembrane region"/>
    <property type="match status" value="1"/>
</dbReference>
<feature type="transmembrane region" description="Helical" evidence="3">
    <location>
        <begin position="380"/>
        <end position="406"/>
    </location>
</feature>
<dbReference type="PANTHER" id="PTHR46494">
    <property type="entry name" value="CORA FAMILY METAL ION TRANSPORTER (EUROFUNG)"/>
    <property type="match status" value="1"/>
</dbReference>
<feature type="compositionally biased region" description="Polar residues" evidence="2">
    <location>
        <begin position="1"/>
        <end position="30"/>
    </location>
</feature>
<feature type="compositionally biased region" description="Low complexity" evidence="2">
    <location>
        <begin position="42"/>
        <end position="51"/>
    </location>
</feature>
<keyword evidence="3" id="KW-1133">Transmembrane helix</keyword>
<evidence type="ECO:0000256" key="1">
    <source>
        <dbReference type="ARBA" id="ARBA00004651"/>
    </source>
</evidence>
<dbReference type="EMBL" id="CAFZ01000050">
    <property type="protein sequence ID" value="CCA69250.1"/>
    <property type="molecule type" value="Genomic_DNA"/>
</dbReference>